<comment type="caution">
    <text evidence="1">The sequence shown here is derived from an EMBL/GenBank/DDBJ whole genome shotgun (WGS) entry which is preliminary data.</text>
</comment>
<dbReference type="PANTHER" id="PTHR34387">
    <property type="entry name" value="SLR1258 PROTEIN"/>
    <property type="match status" value="1"/>
</dbReference>
<gene>
    <name evidence="1" type="ORF">NMU02_06475</name>
</gene>
<dbReference type="Gene3D" id="3.30.110.170">
    <property type="entry name" value="Protein of unknown function (DUF541), domain 1"/>
    <property type="match status" value="1"/>
</dbReference>
<protein>
    <submittedName>
        <fullName evidence="1">SIMPL domain-containing protein</fullName>
    </submittedName>
</protein>
<dbReference type="InterPro" id="IPR052022">
    <property type="entry name" value="26kDa_periplasmic_antigen"/>
</dbReference>
<proteinExistence type="predicted"/>
<evidence type="ECO:0000313" key="2">
    <source>
        <dbReference type="Proteomes" id="UP001205603"/>
    </source>
</evidence>
<dbReference type="RefSeq" id="WP_255026718.1">
    <property type="nucleotide sequence ID" value="NZ_JANDHW010000005.1"/>
</dbReference>
<accession>A0ABT1MH77</accession>
<dbReference type="InterPro" id="IPR007497">
    <property type="entry name" value="SIMPL/DUF541"/>
</dbReference>
<evidence type="ECO:0000313" key="1">
    <source>
        <dbReference type="EMBL" id="MCP9611731.1"/>
    </source>
</evidence>
<keyword evidence="2" id="KW-1185">Reference proteome</keyword>
<dbReference type="EMBL" id="JANDHW010000005">
    <property type="protein sequence ID" value="MCP9611731.1"/>
    <property type="molecule type" value="Genomic_DNA"/>
</dbReference>
<sequence length="244" mass="27211">MNKKLLTGIAFSLILFSLSSCNLKVRENQDSVSVSGIGTVLAQPDMVLMNVSFSHTAPTTKQAKTAAEQTMQQILAILKAENVEDKFLKTTSLNYDVEYEYRNGRRVTLGQRAQQTIVVTVNDMINTPERFSSILDQITAIDKVEVQNIQFDIEHKTELFKQSRELAYQKAFDKAQQYAELSGRKIGKVLTISEVVSRDVAQTRAFQNNLMFKEEALAMDSGDSGIPTGEQGVSSEINIVFSLE</sequence>
<dbReference type="Pfam" id="PF04402">
    <property type="entry name" value="SIMPL"/>
    <property type="match status" value="1"/>
</dbReference>
<dbReference type="Gene3D" id="3.30.70.2970">
    <property type="entry name" value="Protein of unknown function (DUF541), domain 2"/>
    <property type="match status" value="1"/>
</dbReference>
<dbReference type="PANTHER" id="PTHR34387:SF2">
    <property type="entry name" value="SLR1258 PROTEIN"/>
    <property type="match status" value="1"/>
</dbReference>
<organism evidence="1 2">
    <name type="scientific">Coprobacter tertius</name>
    <dbReference type="NCBI Taxonomy" id="2944915"/>
    <lineage>
        <taxon>Bacteria</taxon>
        <taxon>Pseudomonadati</taxon>
        <taxon>Bacteroidota</taxon>
        <taxon>Bacteroidia</taxon>
        <taxon>Bacteroidales</taxon>
        <taxon>Barnesiellaceae</taxon>
        <taxon>Coprobacter</taxon>
    </lineage>
</organism>
<dbReference type="PROSITE" id="PS51257">
    <property type="entry name" value="PROKAR_LIPOPROTEIN"/>
    <property type="match status" value="1"/>
</dbReference>
<dbReference type="Proteomes" id="UP001205603">
    <property type="component" value="Unassembled WGS sequence"/>
</dbReference>
<name>A0ABT1MH77_9BACT</name>
<reference evidence="1 2" key="1">
    <citation type="submission" date="2022-07" db="EMBL/GenBank/DDBJ databases">
        <title>Fecal culturing of patients with breast cancer.</title>
        <authorList>
            <person name="Teng N.M.Y."/>
            <person name="Kiu R."/>
            <person name="Evans R."/>
            <person name="Baker D.J."/>
            <person name="Zenner C."/>
            <person name="Robinson S.D."/>
            <person name="Hall L.J."/>
        </authorList>
    </citation>
    <scope>NUCLEOTIDE SEQUENCE [LARGE SCALE GENOMIC DNA]</scope>
    <source>
        <strain evidence="1 2">LH1063</strain>
    </source>
</reference>